<dbReference type="GO" id="GO:0006974">
    <property type="term" value="P:DNA damage response"/>
    <property type="evidence" value="ECO:0007669"/>
    <property type="project" value="TreeGrafter"/>
</dbReference>
<evidence type="ECO:0000259" key="4">
    <source>
        <dbReference type="Pfam" id="PF04802"/>
    </source>
</evidence>
<feature type="compositionally biased region" description="Acidic residues" evidence="3">
    <location>
        <begin position="931"/>
        <end position="940"/>
    </location>
</feature>
<reference evidence="6 7" key="1">
    <citation type="journal article" date="2010" name="Proc. Natl. Acad. Sci. U.S.A.">
        <title>Insights into evolution of multicellular fungi from the assembled chromosomes of the mushroom Coprinopsis cinerea (Coprinus cinereus).</title>
        <authorList>
            <person name="Stajich J.E."/>
            <person name="Wilke S.K."/>
            <person name="Ahren D."/>
            <person name="Au C.H."/>
            <person name="Birren B.W."/>
            <person name="Borodovsky M."/>
            <person name="Burns C."/>
            <person name="Canback B."/>
            <person name="Casselton L.A."/>
            <person name="Cheng C.K."/>
            <person name="Deng J."/>
            <person name="Dietrich F.S."/>
            <person name="Fargo D.C."/>
            <person name="Farman M.L."/>
            <person name="Gathman A.C."/>
            <person name="Goldberg J."/>
            <person name="Guigo R."/>
            <person name="Hoegger P.J."/>
            <person name="Hooker J.B."/>
            <person name="Huggins A."/>
            <person name="James T.Y."/>
            <person name="Kamada T."/>
            <person name="Kilaru S."/>
            <person name="Kodira C."/>
            <person name="Kues U."/>
            <person name="Kupfer D."/>
            <person name="Kwan H.S."/>
            <person name="Lomsadze A."/>
            <person name="Li W."/>
            <person name="Lilly W.W."/>
            <person name="Ma L.J."/>
            <person name="Mackey A.J."/>
            <person name="Manning G."/>
            <person name="Martin F."/>
            <person name="Muraguchi H."/>
            <person name="Natvig D.O."/>
            <person name="Palmerini H."/>
            <person name="Ramesh M.A."/>
            <person name="Rehmeyer C.J."/>
            <person name="Roe B.A."/>
            <person name="Shenoy N."/>
            <person name="Stanke M."/>
            <person name="Ter-Hovhannisyan V."/>
            <person name="Tunlid A."/>
            <person name="Velagapudi R."/>
            <person name="Vision T.J."/>
            <person name="Zeng Q."/>
            <person name="Zolan M.E."/>
            <person name="Pukkila P.J."/>
        </authorList>
    </citation>
    <scope>NUCLEOTIDE SEQUENCE [LARGE SCALE GENOMIC DNA]</scope>
    <source>
        <strain evidence="7">Okayama-7 / 130 / ATCC MYA-4618 / FGSC 9003</strain>
    </source>
</reference>
<dbReference type="VEuPathDB" id="FungiDB:CC1G_01412"/>
<dbReference type="GeneID" id="6014056"/>
<evidence type="ECO:0000313" key="7">
    <source>
        <dbReference type="Proteomes" id="UP000001861"/>
    </source>
</evidence>
<dbReference type="Gene3D" id="2.30.29.30">
    <property type="entry name" value="Pleckstrin-homology domain (PH domain)/Phosphotyrosine-binding domain (PTB)"/>
    <property type="match status" value="1"/>
</dbReference>
<dbReference type="Pfam" id="PF22972">
    <property type="entry name" value="EVH1_PP4R3"/>
    <property type="match status" value="1"/>
</dbReference>
<evidence type="ECO:0000256" key="3">
    <source>
        <dbReference type="SAM" id="MobiDB-lite"/>
    </source>
</evidence>
<comment type="subcellular location">
    <subcellularLocation>
        <location evidence="1">Nucleus</location>
    </subcellularLocation>
</comment>
<dbReference type="KEGG" id="cci:CC1G_01412"/>
<dbReference type="eggNOG" id="KOG2175">
    <property type="taxonomic scope" value="Eukaryota"/>
</dbReference>
<organism evidence="6 7">
    <name type="scientific">Coprinopsis cinerea (strain Okayama-7 / 130 / ATCC MYA-4618 / FGSC 9003)</name>
    <name type="common">Inky cap fungus</name>
    <name type="synonym">Hormographiella aspergillata</name>
    <dbReference type="NCBI Taxonomy" id="240176"/>
    <lineage>
        <taxon>Eukaryota</taxon>
        <taxon>Fungi</taxon>
        <taxon>Dikarya</taxon>
        <taxon>Basidiomycota</taxon>
        <taxon>Agaricomycotina</taxon>
        <taxon>Agaricomycetes</taxon>
        <taxon>Agaricomycetidae</taxon>
        <taxon>Agaricales</taxon>
        <taxon>Agaricineae</taxon>
        <taxon>Psathyrellaceae</taxon>
        <taxon>Coprinopsis</taxon>
    </lineage>
</organism>
<protein>
    <submittedName>
        <fullName evidence="6">Nuclear protein</fullName>
    </submittedName>
</protein>
<evidence type="ECO:0000256" key="1">
    <source>
        <dbReference type="ARBA" id="ARBA00004123"/>
    </source>
</evidence>
<dbReference type="GO" id="GO:0005654">
    <property type="term" value="C:nucleoplasm"/>
    <property type="evidence" value="ECO:0007669"/>
    <property type="project" value="TreeGrafter"/>
</dbReference>
<accession>A8NYR5</accession>
<dbReference type="Pfam" id="PF04802">
    <property type="entry name" value="PP4R3"/>
    <property type="match status" value="1"/>
</dbReference>
<dbReference type="PANTHER" id="PTHR23318:SF0">
    <property type="entry name" value="SERINE_THREONINE-PROTEIN PHOSPHATASE 4 REGULATORY SUBUNIT 3"/>
    <property type="match status" value="1"/>
</dbReference>
<dbReference type="Proteomes" id="UP000001861">
    <property type="component" value="Unassembled WGS sequence"/>
</dbReference>
<feature type="region of interest" description="Disordered" evidence="3">
    <location>
        <begin position="778"/>
        <end position="804"/>
    </location>
</feature>
<dbReference type="EMBL" id="AACS02000005">
    <property type="protein sequence ID" value="EAU84416.2"/>
    <property type="molecule type" value="Genomic_DNA"/>
</dbReference>
<dbReference type="InterPro" id="IPR011993">
    <property type="entry name" value="PH-like_dom_sf"/>
</dbReference>
<dbReference type="InterPro" id="IPR051137">
    <property type="entry name" value="PP4R3-like"/>
</dbReference>
<dbReference type="GO" id="GO:0030289">
    <property type="term" value="C:protein phosphatase 4 complex"/>
    <property type="evidence" value="ECO:0007669"/>
    <property type="project" value="TreeGrafter"/>
</dbReference>
<dbReference type="InterPro" id="IPR055236">
    <property type="entry name" value="EVH1_PP4R3"/>
</dbReference>
<feature type="domain" description="Serine/threonine-protein phosphatase 4 regulatory subunit 3-like central" evidence="4">
    <location>
        <begin position="252"/>
        <end position="772"/>
    </location>
</feature>
<dbReference type="GO" id="GO:0072542">
    <property type="term" value="F:protein phosphatase activator activity"/>
    <property type="evidence" value="ECO:0007669"/>
    <property type="project" value="TreeGrafter"/>
</dbReference>
<dbReference type="OMA" id="FYKFCID"/>
<dbReference type="STRING" id="240176.A8NYR5"/>
<dbReference type="InParanoid" id="A8NYR5"/>
<dbReference type="RefSeq" id="XP_001837500.2">
    <property type="nucleotide sequence ID" value="XM_001837448.2"/>
</dbReference>
<feature type="compositionally biased region" description="Low complexity" evidence="3">
    <location>
        <begin position="37"/>
        <end position="53"/>
    </location>
</feature>
<evidence type="ECO:0000256" key="2">
    <source>
        <dbReference type="ARBA" id="ARBA00023242"/>
    </source>
</evidence>
<dbReference type="InterPro" id="IPR006887">
    <property type="entry name" value="P4R3-like_central_dom"/>
</dbReference>
<dbReference type="PANTHER" id="PTHR23318">
    <property type="entry name" value="ATP SYNTHASE GAMMA-RELATED"/>
    <property type="match status" value="1"/>
</dbReference>
<dbReference type="HOGENOM" id="CLU_004909_0_0_1"/>
<comment type="caution">
    <text evidence="6">The sequence shown here is derived from an EMBL/GenBank/DDBJ whole genome shotgun (WGS) entry which is preliminary data.</text>
</comment>
<sequence length="1062" mass="117540">MNSVADGQPIPFDLQRTNDDTHDQQFAATSALNVGDSTPSRTPTTDTISTNPTNGELQTSTMPSADEVAICGSGTVSPEDAEGIRVAAQEDKDEPEIGPQPAMQEHIKEGGEAASLDHVASQMELLEHNTDAMIATNGVVVEDVQEWMPDADCELKRVKVYELVGSRWEDQGTAFCFGQFSEDTSEALLIARSEKNYNDVVLSTTIRSNDVYQRQQDNISSSPLIGSELSVTAASIYQSGALPQPRIGIIGEIERAIKNLARPQQMRERICEHIVHEDYIKQLIEVHTTAEDLEDLENLHALCSLMQTILMLNDHSMYEHILDDDLFFGVVGMLEYDPDFPDHKANYREFLNQQSHFHQPIPIRDFLKDVVLARALDDSTFNVLNSCIIFNQIDIIQHVQQDPDFLSDVVSLFIDGTLVSNSKKSAQSCPGAQQQGHLPPNQIIISLNGSHDDQMDVDPKPEERAFSNAATRQYYQTHYSWSPPDNMSEAEINLRREVIILIQQLCMMGKSVQLPARMALFRTLVERGILFAVQWALSLSEKEEANKSMISAAGEVLSTLLDHDLNGVRNHCMRHVDAILTERAAGKKGADKAESLLELLCKMMATSRDLAIQSQVGDALKAWLEVPPFNEHPAGGEAAGPPRPSLRKDGDVGERFIDYFYKNCVHTLFRPLLNLTEWKNVQGPLLPLFREEATRFTYLADLLHLFVAQHQFQSHLFVISTNILSRVASLLKAKDKHLRHDLIKFCMIHHEAEIRQLAKTPLGSQRFELFIQRYEINCEPPPPPSQGGPSERTVDPRAWAGPSRGMLDAEEEDYFNADDDDDANVISVNLQWQQQKPNTLLSSVPISGIKRKRRPGISAGTAGSVGKPGPLKPPQLRSPGLGSLLDYDDDDEESQEGESKDDTPTEVAIPPTPHLSAASLPKKQEPKPSQAEEDDDDDSQFFESLKSGPRSQSPAPPSGRNTLAPLRLGEKRRRNEDEDELLERLRKSKKLDAGPGSKDSGQVAVGANRGKPGDDPLKKIKVKLGPTGLSLALGKQPTPTENKDKATSPTESTPPTKDGDTG</sequence>
<evidence type="ECO:0000259" key="5">
    <source>
        <dbReference type="Pfam" id="PF22972"/>
    </source>
</evidence>
<proteinExistence type="predicted"/>
<dbReference type="OrthoDB" id="27483at2759"/>
<evidence type="ECO:0000313" key="6">
    <source>
        <dbReference type="EMBL" id="EAU84416.2"/>
    </source>
</evidence>
<feature type="compositionally biased region" description="Acidic residues" evidence="3">
    <location>
        <begin position="886"/>
        <end position="896"/>
    </location>
</feature>
<keyword evidence="2" id="KW-0539">Nucleus</keyword>
<feature type="region of interest" description="Disordered" evidence="3">
    <location>
        <begin position="29"/>
        <end position="59"/>
    </location>
</feature>
<feature type="domain" description="PP4R3 EVH1-like" evidence="5">
    <location>
        <begin position="156"/>
        <end position="219"/>
    </location>
</feature>
<keyword evidence="7" id="KW-1185">Reference proteome</keyword>
<feature type="region of interest" description="Disordered" evidence="3">
    <location>
        <begin position="843"/>
        <end position="1062"/>
    </location>
</feature>
<name>A8NYR5_COPC7</name>
<dbReference type="FunCoup" id="A8NYR5">
    <property type="interactions" value="613"/>
</dbReference>
<gene>
    <name evidence="6" type="ORF">CC1G_01412</name>
</gene>
<dbReference type="AlphaFoldDB" id="A8NYR5"/>